<evidence type="ECO:0000313" key="1">
    <source>
        <dbReference type="EMBL" id="KAJ4959072.1"/>
    </source>
</evidence>
<sequence length="207" mass="23190">MVPLQVLDPVSYLAKIQEIPSPSLENLSDPTDLKNAGLVEFGMDEIFGTLEKVLVPYPTLVPEDDDYKAPTIEGQLSLVPAPPTVGTIEAPREVMGEDVELEVELEEEFSGFELRHWKRKSFGTTPLLPSTPEPQRQRLVPEVANEASAIDDHVVAEALVRAETLPRYCQAYSQLGFVNAFHRKIKHIAKEFVFLVNTKDHVAQLRF</sequence>
<dbReference type="AlphaFoldDB" id="A0A9Q0K180"/>
<name>A0A9Q0K180_9MAGN</name>
<dbReference type="EMBL" id="JAMYWD010000010">
    <property type="protein sequence ID" value="KAJ4959072.1"/>
    <property type="molecule type" value="Genomic_DNA"/>
</dbReference>
<reference evidence="1" key="1">
    <citation type="journal article" date="2023" name="Plant J.">
        <title>The genome of the king protea, Protea cynaroides.</title>
        <authorList>
            <person name="Chang J."/>
            <person name="Duong T.A."/>
            <person name="Schoeman C."/>
            <person name="Ma X."/>
            <person name="Roodt D."/>
            <person name="Barker N."/>
            <person name="Li Z."/>
            <person name="Van de Peer Y."/>
            <person name="Mizrachi E."/>
        </authorList>
    </citation>
    <scope>NUCLEOTIDE SEQUENCE</scope>
    <source>
        <tissue evidence="1">Young leaves</tissue>
    </source>
</reference>
<dbReference type="Proteomes" id="UP001141806">
    <property type="component" value="Unassembled WGS sequence"/>
</dbReference>
<accession>A0A9Q0K180</accession>
<organism evidence="1 2">
    <name type="scientific">Protea cynaroides</name>
    <dbReference type="NCBI Taxonomy" id="273540"/>
    <lineage>
        <taxon>Eukaryota</taxon>
        <taxon>Viridiplantae</taxon>
        <taxon>Streptophyta</taxon>
        <taxon>Embryophyta</taxon>
        <taxon>Tracheophyta</taxon>
        <taxon>Spermatophyta</taxon>
        <taxon>Magnoliopsida</taxon>
        <taxon>Proteales</taxon>
        <taxon>Proteaceae</taxon>
        <taxon>Protea</taxon>
    </lineage>
</organism>
<evidence type="ECO:0000313" key="2">
    <source>
        <dbReference type="Proteomes" id="UP001141806"/>
    </source>
</evidence>
<comment type="caution">
    <text evidence="1">The sequence shown here is derived from an EMBL/GenBank/DDBJ whole genome shotgun (WGS) entry which is preliminary data.</text>
</comment>
<keyword evidence="2" id="KW-1185">Reference proteome</keyword>
<protein>
    <submittedName>
        <fullName evidence="1">Uncharacterized protein</fullName>
    </submittedName>
</protein>
<proteinExistence type="predicted"/>
<gene>
    <name evidence="1" type="ORF">NE237_026183</name>
</gene>